<dbReference type="EMBL" id="BMUT01000003">
    <property type="protein sequence ID" value="GGX73776.1"/>
    <property type="molecule type" value="Genomic_DNA"/>
</dbReference>
<dbReference type="InterPro" id="IPR045851">
    <property type="entry name" value="AMP-bd_C_sf"/>
</dbReference>
<sequence>MSHQRPATHGGFSSYVEAVLDVLSAEPGRAAVTTTEGLVISAAEFRDQVYRLAGELAERGVARGTTVTLLTGNTAEAIVARYAANLAGARVVGLYEGTSPPTMARIMASVDCSLLLVDGRRDAAAEELRQLAGVPPMLSLGPSGFTEDVLAVAARRPARPMGGLVGPDDDWCIRHTGGTTGIPKGIQMTHGSYRRTLDHRLAGTGDRPRYLACTSLAHLAGIFADMTLYRGGSVVLRHEFEPGDALAAIERERITHTWLLPPLLYQLLDHPDLAGTDLSSLRRITYGGTAASPARLRQAAKALGPVLYGWYGQSEAQYITEAGPGEQELTGFGGHLTVGRAMPGVEIAVRDAAGTTLPPGERGEVQVRSPYVMSGYWKQPELTAEVLQDGWVRTGDVGYLDEDGYLYIVDRIKEMIVVVGGHVYPAELEDLLLSHPAIAQCTVFGSRDEQSVEHVHAAVVPAAGHRPPSLEEIRDFVTSRKGRLYAPETLQLMSAIPLTAAGKPDRKTLRSQLPG</sequence>
<feature type="domain" description="AMP-dependent synthetase/ligase" evidence="1">
    <location>
        <begin position="26"/>
        <end position="377"/>
    </location>
</feature>
<feature type="domain" description="AMP-binding enzyme C-terminal" evidence="2">
    <location>
        <begin position="427"/>
        <end position="503"/>
    </location>
</feature>
<keyword evidence="3" id="KW-0436">Ligase</keyword>
<evidence type="ECO:0000259" key="1">
    <source>
        <dbReference type="Pfam" id="PF00501"/>
    </source>
</evidence>
<protein>
    <submittedName>
        <fullName evidence="3">Fatty acid CoA ligase</fullName>
    </submittedName>
</protein>
<gene>
    <name evidence="3" type="ORF">GCM10010324_18840</name>
</gene>
<dbReference type="Proteomes" id="UP000659223">
    <property type="component" value="Unassembled WGS sequence"/>
</dbReference>
<keyword evidence="4" id="KW-1185">Reference proteome</keyword>
<dbReference type="InterPro" id="IPR042099">
    <property type="entry name" value="ANL_N_sf"/>
</dbReference>
<proteinExistence type="predicted"/>
<dbReference type="InterPro" id="IPR050237">
    <property type="entry name" value="ATP-dep_AMP-bd_enzyme"/>
</dbReference>
<dbReference type="PROSITE" id="PS00455">
    <property type="entry name" value="AMP_BINDING"/>
    <property type="match status" value="1"/>
</dbReference>
<dbReference type="Pfam" id="PF00501">
    <property type="entry name" value="AMP-binding"/>
    <property type="match status" value="1"/>
</dbReference>
<dbReference type="PANTHER" id="PTHR43767">
    <property type="entry name" value="LONG-CHAIN-FATTY-ACID--COA LIGASE"/>
    <property type="match status" value="1"/>
</dbReference>
<dbReference type="SUPFAM" id="SSF56801">
    <property type="entry name" value="Acetyl-CoA synthetase-like"/>
    <property type="match status" value="1"/>
</dbReference>
<reference evidence="4" key="1">
    <citation type="journal article" date="2019" name="Int. J. Syst. Evol. Microbiol.">
        <title>The Global Catalogue of Microorganisms (GCM) 10K type strain sequencing project: providing services to taxonomists for standard genome sequencing and annotation.</title>
        <authorList>
            <consortium name="The Broad Institute Genomics Platform"/>
            <consortium name="The Broad Institute Genome Sequencing Center for Infectious Disease"/>
            <person name="Wu L."/>
            <person name="Ma J."/>
        </authorList>
    </citation>
    <scope>NUCLEOTIDE SEQUENCE [LARGE SCALE GENOMIC DNA]</scope>
    <source>
        <strain evidence="4">JCM 4586</strain>
    </source>
</reference>
<evidence type="ECO:0000313" key="4">
    <source>
        <dbReference type="Proteomes" id="UP000659223"/>
    </source>
</evidence>
<dbReference type="Pfam" id="PF13193">
    <property type="entry name" value="AMP-binding_C"/>
    <property type="match status" value="1"/>
</dbReference>
<dbReference type="InterPro" id="IPR000873">
    <property type="entry name" value="AMP-dep_synth/lig_dom"/>
</dbReference>
<dbReference type="RefSeq" id="WP_190021176.1">
    <property type="nucleotide sequence ID" value="NZ_BMUT01000003.1"/>
</dbReference>
<dbReference type="InterPro" id="IPR025110">
    <property type="entry name" value="AMP-bd_C"/>
</dbReference>
<comment type="caution">
    <text evidence="3">The sequence shown here is derived from an EMBL/GenBank/DDBJ whole genome shotgun (WGS) entry which is preliminary data.</text>
</comment>
<accession>A0ABQ2Y8S6</accession>
<evidence type="ECO:0000259" key="2">
    <source>
        <dbReference type="Pfam" id="PF13193"/>
    </source>
</evidence>
<organism evidence="3 4">
    <name type="scientific">Streptomyces hiroshimensis</name>
    <dbReference type="NCBI Taxonomy" id="66424"/>
    <lineage>
        <taxon>Bacteria</taxon>
        <taxon>Bacillati</taxon>
        <taxon>Actinomycetota</taxon>
        <taxon>Actinomycetes</taxon>
        <taxon>Kitasatosporales</taxon>
        <taxon>Streptomycetaceae</taxon>
        <taxon>Streptomyces</taxon>
    </lineage>
</organism>
<evidence type="ECO:0000313" key="3">
    <source>
        <dbReference type="EMBL" id="GGX73776.1"/>
    </source>
</evidence>
<dbReference type="Gene3D" id="3.40.50.12780">
    <property type="entry name" value="N-terminal domain of ligase-like"/>
    <property type="match status" value="1"/>
</dbReference>
<dbReference type="PANTHER" id="PTHR43767:SF7">
    <property type="entry name" value="MEDIUM_LONG-CHAIN-FATTY-ACID--COA LIGASE FADD8"/>
    <property type="match status" value="1"/>
</dbReference>
<name>A0ABQ2Y8S6_9ACTN</name>
<dbReference type="GO" id="GO:0016874">
    <property type="term" value="F:ligase activity"/>
    <property type="evidence" value="ECO:0007669"/>
    <property type="project" value="UniProtKB-KW"/>
</dbReference>
<dbReference type="InterPro" id="IPR020845">
    <property type="entry name" value="AMP-binding_CS"/>
</dbReference>
<dbReference type="Gene3D" id="3.30.300.30">
    <property type="match status" value="1"/>
</dbReference>